<feature type="domain" description="Galectin" evidence="2">
    <location>
        <begin position="279"/>
        <end position="422"/>
    </location>
</feature>
<dbReference type="Proteomes" id="UP000267096">
    <property type="component" value="Unassembled WGS sequence"/>
</dbReference>
<sequence>MYGAERIGEPGALPVFHLDVRFDEQQIVMNTMIQPPKWGPEERVRNPFALHGQLHLIIRVNWEHFDILANHKKIYQYNMRFPISAVKYITVTGDIDLDRACWSARVLDCGLKAYPVKYDFPGGHFEAGEWFSLIRTYLPFRIAGDHNRSGEILFIYGRPKGRNFQIDLLRGNGDILFNFKVDFDKEKIVRNALIDGRWGIEEHDGPFPFEEDTFFDLGIYIDNNIECVDCRLIFWYHLRDKMIVEIVMSLCISLVTNAAIIGLIPVPLYDNLTHIGDAYVTKFVEPLKAGQMTLVYGRIWKNAKSSSDQTNDCRFSVDLMRGAALMREPDAEAVLHFDVRFDEAQIVMKATKSTRKWGGEERISNRFEMGRRFHLTIRTELDKLIIWANHEKIYEFIVHYPLSPIEYMTVQGDVTVEGTYCSGYSPVTLPFQHKFRRGRWINGQRFIVYGRPKKWRFEINLRDLNGVILFHFNPRLDEKDIVRNAQIGPEWGREERGGPFPFKRDTFFDLQFYLTDCSIQVTSLCISLVTDAAIIGLIRVNMYDNRTYIGDAYVTQFVEPLKAGQMALLYGRVLKDAKRFSIDLLRGAPTIREPEAEAVLHLVVRFDEDLIFMNAMKSTREWSAEDRISNEFRRARRFHLAIRTELDRLIILVNHKKIYEFMVHYPLSPIEYMTVQGDVKVENTYWSGYSQVTLPFQYKFKGGHWMTGERFIGAFFARLF</sequence>
<dbReference type="AlphaFoldDB" id="A0A0M3K3U4"/>
<gene>
    <name evidence="3" type="ORF">ASIM_LOCUS15042</name>
</gene>
<evidence type="ECO:0000313" key="3">
    <source>
        <dbReference type="EMBL" id="VDK54035.1"/>
    </source>
</evidence>
<dbReference type="InterPro" id="IPR001079">
    <property type="entry name" value="Galectin_CRD"/>
</dbReference>
<dbReference type="PROSITE" id="PS51304">
    <property type="entry name" value="GALECTIN"/>
    <property type="match status" value="5"/>
</dbReference>
<feature type="domain" description="Galectin" evidence="2">
    <location>
        <begin position="553"/>
        <end position="687"/>
    </location>
</feature>
<organism evidence="5">
    <name type="scientific">Anisakis simplex</name>
    <name type="common">Herring worm</name>
    <dbReference type="NCBI Taxonomy" id="6269"/>
    <lineage>
        <taxon>Eukaryota</taxon>
        <taxon>Metazoa</taxon>
        <taxon>Ecdysozoa</taxon>
        <taxon>Nematoda</taxon>
        <taxon>Chromadorea</taxon>
        <taxon>Rhabditida</taxon>
        <taxon>Spirurina</taxon>
        <taxon>Ascaridomorpha</taxon>
        <taxon>Ascaridoidea</taxon>
        <taxon>Anisakidae</taxon>
        <taxon>Anisakis</taxon>
        <taxon>Anisakis simplex complex</taxon>
    </lineage>
</organism>
<evidence type="ECO:0000259" key="2">
    <source>
        <dbReference type="PROSITE" id="PS51304"/>
    </source>
</evidence>
<dbReference type="SMART" id="SM00276">
    <property type="entry name" value="GLECT"/>
    <property type="match status" value="5"/>
</dbReference>
<proteinExistence type="predicted"/>
<accession>A0A0M3K3U4</accession>
<evidence type="ECO:0000313" key="4">
    <source>
        <dbReference type="Proteomes" id="UP000267096"/>
    </source>
</evidence>
<feature type="domain" description="Galectin" evidence="2">
    <location>
        <begin position="1"/>
        <end position="103"/>
    </location>
</feature>
<dbReference type="Pfam" id="PF00337">
    <property type="entry name" value="Gal-bind_lectin"/>
    <property type="match status" value="5"/>
</dbReference>
<dbReference type="InterPro" id="IPR013320">
    <property type="entry name" value="ConA-like_dom_sf"/>
</dbReference>
<dbReference type="PANTHER" id="PTHR11346">
    <property type="entry name" value="GALECTIN"/>
    <property type="match status" value="1"/>
</dbReference>
<dbReference type="Gene3D" id="2.60.120.200">
    <property type="match status" value="5"/>
</dbReference>
<name>A0A0M3K3U4_ANISI</name>
<dbReference type="OrthoDB" id="6251307at2759"/>
<dbReference type="CDD" id="cd00070">
    <property type="entry name" value="GLECT"/>
    <property type="match status" value="5"/>
</dbReference>
<dbReference type="PANTHER" id="PTHR11346:SF116">
    <property type="entry name" value="GALECTIN"/>
    <property type="match status" value="1"/>
</dbReference>
<evidence type="ECO:0000256" key="1">
    <source>
        <dbReference type="ARBA" id="ARBA00022734"/>
    </source>
</evidence>
<reference evidence="5" key="1">
    <citation type="submission" date="2017-02" db="UniProtKB">
        <authorList>
            <consortium name="WormBaseParasite"/>
        </authorList>
    </citation>
    <scope>IDENTIFICATION</scope>
</reference>
<keyword evidence="1" id="KW-0430">Lectin</keyword>
<evidence type="ECO:0000313" key="5">
    <source>
        <dbReference type="WBParaSite" id="ASIM_0001563501-mRNA-1"/>
    </source>
</evidence>
<dbReference type="SUPFAM" id="SSF49899">
    <property type="entry name" value="Concanavalin A-like lectins/glucanases"/>
    <property type="match status" value="5"/>
</dbReference>
<protein>
    <submittedName>
        <fullName evidence="5">Galectin</fullName>
    </submittedName>
</protein>
<dbReference type="EMBL" id="UYRR01032073">
    <property type="protein sequence ID" value="VDK54035.1"/>
    <property type="molecule type" value="Genomic_DNA"/>
</dbReference>
<keyword evidence="4" id="KW-1185">Reference proteome</keyword>
<dbReference type="WBParaSite" id="ASIM_0001563501-mRNA-1">
    <property type="protein sequence ID" value="ASIM_0001563501-mRNA-1"/>
    <property type="gene ID" value="ASIM_0001563501"/>
</dbReference>
<dbReference type="SMART" id="SM00908">
    <property type="entry name" value="Gal-bind_lectin"/>
    <property type="match status" value="5"/>
</dbReference>
<reference evidence="3 4" key="2">
    <citation type="submission" date="2018-11" db="EMBL/GenBank/DDBJ databases">
        <authorList>
            <consortium name="Pathogen Informatics"/>
        </authorList>
    </citation>
    <scope>NUCLEOTIDE SEQUENCE [LARGE SCALE GENOMIC DNA]</scope>
</reference>
<feature type="domain" description="Galectin" evidence="2">
    <location>
        <begin position="139"/>
        <end position="275"/>
    </location>
</feature>
<dbReference type="InterPro" id="IPR044156">
    <property type="entry name" value="Galectin-like"/>
</dbReference>
<dbReference type="GO" id="GO:0016936">
    <property type="term" value="F:galactoside binding"/>
    <property type="evidence" value="ECO:0007669"/>
    <property type="project" value="TreeGrafter"/>
</dbReference>
<dbReference type="GO" id="GO:0030246">
    <property type="term" value="F:carbohydrate binding"/>
    <property type="evidence" value="ECO:0007669"/>
    <property type="project" value="UniProtKB-KW"/>
</dbReference>
<feature type="domain" description="Galectin" evidence="2">
    <location>
        <begin position="432"/>
        <end position="522"/>
    </location>
</feature>